<accession>A0A0P6YLF4</accession>
<name>A0A0P6YLF4_9CHLR</name>
<dbReference type="EMBL" id="LGCM01000031">
    <property type="protein sequence ID" value="KPL83468.1"/>
    <property type="molecule type" value="Genomic_DNA"/>
</dbReference>
<proteinExistence type="predicted"/>
<dbReference type="AlphaFoldDB" id="A0A0P6YLF4"/>
<dbReference type="STRING" id="229921.ADN01_08155"/>
<organism evidence="1 2">
    <name type="scientific">Levilinea saccharolytica</name>
    <dbReference type="NCBI Taxonomy" id="229921"/>
    <lineage>
        <taxon>Bacteria</taxon>
        <taxon>Bacillati</taxon>
        <taxon>Chloroflexota</taxon>
        <taxon>Anaerolineae</taxon>
        <taxon>Anaerolineales</taxon>
        <taxon>Anaerolineaceae</taxon>
        <taxon>Levilinea</taxon>
    </lineage>
</organism>
<sequence length="117" mass="12867">MYMICLVLDTPERLDAVLDAWEEIGITGATLLESTGMNRRRAQRTHISPRFGFAPPVMGGQEGNYTLFAVVASEKQVQQCFDRTETVVGDFSDPNTGILTAWPLTAVRGFTPSAKTQ</sequence>
<evidence type="ECO:0008006" key="3">
    <source>
        <dbReference type="Google" id="ProtNLM"/>
    </source>
</evidence>
<dbReference type="RefSeq" id="WP_062418625.1">
    <property type="nucleotide sequence ID" value="NZ_DF967974.1"/>
</dbReference>
<evidence type="ECO:0000313" key="2">
    <source>
        <dbReference type="Proteomes" id="UP000050501"/>
    </source>
</evidence>
<comment type="caution">
    <text evidence="1">The sequence shown here is derived from an EMBL/GenBank/DDBJ whole genome shotgun (WGS) entry which is preliminary data.</text>
</comment>
<keyword evidence="2" id="KW-1185">Reference proteome</keyword>
<reference evidence="1 2" key="1">
    <citation type="submission" date="2015-07" db="EMBL/GenBank/DDBJ databases">
        <title>Genome sequence of Levilinea saccharolytica DSM 16555.</title>
        <authorList>
            <person name="Hemp J."/>
            <person name="Ward L.M."/>
            <person name="Pace L.A."/>
            <person name="Fischer W.W."/>
        </authorList>
    </citation>
    <scope>NUCLEOTIDE SEQUENCE [LARGE SCALE GENOMIC DNA]</scope>
    <source>
        <strain evidence="1 2">KIBI-1</strain>
    </source>
</reference>
<protein>
    <recommendedName>
        <fullName evidence="3">Nitrogen regulatory protein P-II</fullName>
    </recommendedName>
</protein>
<dbReference type="InterPro" id="IPR011322">
    <property type="entry name" value="N-reg_PII-like_a/b"/>
</dbReference>
<gene>
    <name evidence="1" type="ORF">ADN01_08155</name>
</gene>
<dbReference type="OrthoDB" id="164274at2"/>
<dbReference type="SUPFAM" id="SSF54913">
    <property type="entry name" value="GlnB-like"/>
    <property type="match status" value="1"/>
</dbReference>
<dbReference type="Proteomes" id="UP000050501">
    <property type="component" value="Unassembled WGS sequence"/>
</dbReference>
<evidence type="ECO:0000313" key="1">
    <source>
        <dbReference type="EMBL" id="KPL83468.1"/>
    </source>
</evidence>